<proteinExistence type="predicted"/>
<keyword evidence="2" id="KW-1185">Reference proteome</keyword>
<evidence type="ECO:0000313" key="1">
    <source>
        <dbReference type="EMBL" id="CAI0559038.1"/>
    </source>
</evidence>
<reference evidence="1" key="1">
    <citation type="submission" date="2022-08" db="EMBL/GenBank/DDBJ databases">
        <authorList>
            <person name="Gutierrez-Valencia J."/>
        </authorList>
    </citation>
    <scope>NUCLEOTIDE SEQUENCE</scope>
</reference>
<sequence length="15" mass="1941">MRRLSQRVRRRREAA</sequence>
<dbReference type="EMBL" id="CAMGYJ010000011">
    <property type="protein sequence ID" value="CAI0559038.1"/>
    <property type="molecule type" value="Genomic_DNA"/>
</dbReference>
<accession>A0AAV0RS41</accession>
<organism evidence="1 2">
    <name type="scientific">Linum tenue</name>
    <dbReference type="NCBI Taxonomy" id="586396"/>
    <lineage>
        <taxon>Eukaryota</taxon>
        <taxon>Viridiplantae</taxon>
        <taxon>Streptophyta</taxon>
        <taxon>Embryophyta</taxon>
        <taxon>Tracheophyta</taxon>
        <taxon>Spermatophyta</taxon>
        <taxon>Magnoliopsida</taxon>
        <taxon>eudicotyledons</taxon>
        <taxon>Gunneridae</taxon>
        <taxon>Pentapetalae</taxon>
        <taxon>rosids</taxon>
        <taxon>fabids</taxon>
        <taxon>Malpighiales</taxon>
        <taxon>Linaceae</taxon>
        <taxon>Linum</taxon>
    </lineage>
</organism>
<dbReference type="Proteomes" id="UP001154282">
    <property type="component" value="Unassembled WGS sequence"/>
</dbReference>
<protein>
    <submittedName>
        <fullName evidence="1">Uncharacterized protein</fullName>
    </submittedName>
</protein>
<gene>
    <name evidence="1" type="ORF">LITE_LOCUS49026</name>
</gene>
<name>A0AAV0RS41_9ROSI</name>
<evidence type="ECO:0000313" key="2">
    <source>
        <dbReference type="Proteomes" id="UP001154282"/>
    </source>
</evidence>
<comment type="caution">
    <text evidence="1">The sequence shown here is derived from an EMBL/GenBank/DDBJ whole genome shotgun (WGS) entry which is preliminary data.</text>
</comment>